<evidence type="ECO:0000256" key="2">
    <source>
        <dbReference type="ARBA" id="ARBA00023125"/>
    </source>
</evidence>
<dbReference type="PANTHER" id="PTHR33175:SF3">
    <property type="entry name" value="DNA-BINDING PROTEIN HU-BETA"/>
    <property type="match status" value="1"/>
</dbReference>
<dbReference type="PRINTS" id="PR01727">
    <property type="entry name" value="DNABINDINGHU"/>
</dbReference>
<dbReference type="OrthoDB" id="9799835at2"/>
<reference evidence="4 5" key="1">
    <citation type="submission" date="2009-02" db="EMBL/GenBank/DDBJ databases">
        <title>The Genome Sequence of Fusobacterium sp. 3_1_5R.</title>
        <authorList>
            <consortium name="The Broad Institute Genome Sequencing Platform"/>
            <person name="Ward D."/>
            <person name="Young S.K."/>
            <person name="Kodira C.D."/>
            <person name="Zeng Q."/>
            <person name="Koehrsen M."/>
            <person name="Alvarado L."/>
            <person name="Berlin A."/>
            <person name="Borenstein D."/>
            <person name="Chen Z."/>
            <person name="Engels R."/>
            <person name="Freedman E."/>
            <person name="Gellesch M."/>
            <person name="Goldberg J."/>
            <person name="Griggs A."/>
            <person name="Gujja S."/>
            <person name="Heiman D."/>
            <person name="Hepburn T."/>
            <person name="Howarth C."/>
            <person name="Jen D."/>
            <person name="Larson L."/>
            <person name="Lewis B."/>
            <person name="Mehta T."/>
            <person name="Park D."/>
            <person name="Pearson M."/>
            <person name="Roberts A."/>
            <person name="Saif S."/>
            <person name="Shea T."/>
            <person name="Shenoy N."/>
            <person name="Sisk P."/>
            <person name="Stolte C."/>
            <person name="Sykes S."/>
            <person name="Walk T."/>
            <person name="White J."/>
            <person name="Yandava C."/>
            <person name="Allen-Vercoe E."/>
            <person name="Strauss J."/>
            <person name="Ambrose C."/>
            <person name="Lander E."/>
            <person name="Nusbaum C."/>
            <person name="Galagan J."/>
            <person name="Birren B."/>
        </authorList>
    </citation>
    <scope>NUCLEOTIDE SEQUENCE [LARGE SCALE GENOMIC DNA]</scope>
    <source>
        <strain evidence="4 5">3_1_5R</strain>
    </source>
</reference>
<dbReference type="Proteomes" id="UP000002975">
    <property type="component" value="Unassembled WGS sequence"/>
</dbReference>
<dbReference type="GO" id="GO:0030527">
    <property type="term" value="F:structural constituent of chromatin"/>
    <property type="evidence" value="ECO:0007669"/>
    <property type="project" value="InterPro"/>
</dbReference>
<accession>E5BFJ7</accession>
<proteinExistence type="inferred from homology"/>
<dbReference type="PANTHER" id="PTHR33175">
    <property type="entry name" value="DNA-BINDING PROTEIN HU"/>
    <property type="match status" value="1"/>
</dbReference>
<dbReference type="InterPro" id="IPR000119">
    <property type="entry name" value="Hist_DNA-bd"/>
</dbReference>
<dbReference type="GO" id="GO:0030261">
    <property type="term" value="P:chromosome condensation"/>
    <property type="evidence" value="ECO:0007669"/>
    <property type="project" value="UniProtKB-KW"/>
</dbReference>
<protein>
    <submittedName>
        <fullName evidence="4">Putative integration host factor subunit alpha</fullName>
    </submittedName>
</protein>
<evidence type="ECO:0000313" key="5">
    <source>
        <dbReference type="Proteomes" id="UP000002975"/>
    </source>
</evidence>
<evidence type="ECO:0000256" key="1">
    <source>
        <dbReference type="ARBA" id="ARBA00023067"/>
    </source>
</evidence>
<organism evidence="4 5">
    <name type="scientific">Fusobacterium gonidiaformans 3-1-5R</name>
    <dbReference type="NCBI Taxonomy" id="469605"/>
    <lineage>
        <taxon>Bacteria</taxon>
        <taxon>Fusobacteriati</taxon>
        <taxon>Fusobacteriota</taxon>
        <taxon>Fusobacteriia</taxon>
        <taxon>Fusobacteriales</taxon>
        <taxon>Fusobacteriaceae</taxon>
        <taxon>Fusobacterium</taxon>
    </lineage>
</organism>
<evidence type="ECO:0000256" key="3">
    <source>
        <dbReference type="RuleBase" id="RU003939"/>
    </source>
</evidence>
<dbReference type="HOGENOM" id="CLU_105066_3_3_0"/>
<dbReference type="BioCyc" id="FSP469605-HMP:GTSP-378-MONOMER"/>
<dbReference type="RefSeq" id="WP_008800953.1">
    <property type="nucleotide sequence ID" value="NZ_GG657971.1"/>
</dbReference>
<dbReference type="SUPFAM" id="SSF47729">
    <property type="entry name" value="IHF-like DNA-binding proteins"/>
    <property type="match status" value="1"/>
</dbReference>
<evidence type="ECO:0000313" key="4">
    <source>
        <dbReference type="EMBL" id="EFS20878.1"/>
    </source>
</evidence>
<dbReference type="AlphaFoldDB" id="E5BFJ7"/>
<dbReference type="Gene3D" id="4.10.520.10">
    <property type="entry name" value="IHF-like DNA-binding proteins"/>
    <property type="match status" value="1"/>
</dbReference>
<dbReference type="GO" id="GO:0003677">
    <property type="term" value="F:DNA binding"/>
    <property type="evidence" value="ECO:0007669"/>
    <property type="project" value="UniProtKB-KW"/>
</dbReference>
<dbReference type="InterPro" id="IPR010992">
    <property type="entry name" value="IHF-like_DNA-bd_dom_sf"/>
</dbReference>
<sequence>MTRREFAKVLFQHGIFSSKLEADRNIEIIFQLIEKAIIEDGFFSIRHFGKIKLVERAPRMGRNPKTGEEINIDARKSIKFRPSRFLLERLWEEK</sequence>
<dbReference type="Pfam" id="PF00216">
    <property type="entry name" value="Bac_DNA_binding"/>
    <property type="match status" value="1"/>
</dbReference>
<name>E5BFJ7_9FUSO</name>
<gene>
    <name evidence="4" type="ORF">FSBG_00375</name>
</gene>
<keyword evidence="2" id="KW-0238">DNA-binding</keyword>
<dbReference type="EMBL" id="GG657971">
    <property type="protein sequence ID" value="EFS20878.1"/>
    <property type="molecule type" value="Genomic_DNA"/>
</dbReference>
<keyword evidence="1" id="KW-0226">DNA condensation</keyword>
<keyword evidence="5" id="KW-1185">Reference proteome</keyword>
<dbReference type="GO" id="GO:0005829">
    <property type="term" value="C:cytosol"/>
    <property type="evidence" value="ECO:0007669"/>
    <property type="project" value="TreeGrafter"/>
</dbReference>
<comment type="similarity">
    <text evidence="3">Belongs to the bacterial histone-like protein family.</text>
</comment>
<dbReference type="SMART" id="SM00411">
    <property type="entry name" value="BHL"/>
    <property type="match status" value="1"/>
</dbReference>